<reference evidence="1" key="1">
    <citation type="submission" date="2019-04" db="EMBL/GenBank/DDBJ databases">
        <title>Evolution of Biomass-Degrading Anaerobic Consortia Revealed by Metagenomics.</title>
        <authorList>
            <person name="Peng X."/>
        </authorList>
    </citation>
    <scope>NUCLEOTIDE SEQUENCE</scope>
    <source>
        <strain evidence="1">SIG240</strain>
    </source>
</reference>
<dbReference type="RefSeq" id="WP_026767027.1">
    <property type="nucleotide sequence ID" value="NZ_AUJE01000029.1"/>
</dbReference>
<dbReference type="EMBL" id="SVBY01000086">
    <property type="protein sequence ID" value="MBE6093460.1"/>
    <property type="molecule type" value="Genomic_DNA"/>
</dbReference>
<gene>
    <name evidence="1" type="ORF">E7201_09910</name>
</gene>
<dbReference type="PROSITE" id="PS51257">
    <property type="entry name" value="PROKAR_LIPOPROTEIN"/>
    <property type="match status" value="1"/>
</dbReference>
<evidence type="ECO:0000313" key="1">
    <source>
        <dbReference type="EMBL" id="MBE6093460.1"/>
    </source>
</evidence>
<organism evidence="1 2">
    <name type="scientific">Selenomonas ruminantium</name>
    <dbReference type="NCBI Taxonomy" id="971"/>
    <lineage>
        <taxon>Bacteria</taxon>
        <taxon>Bacillati</taxon>
        <taxon>Bacillota</taxon>
        <taxon>Negativicutes</taxon>
        <taxon>Selenomonadales</taxon>
        <taxon>Selenomonadaceae</taxon>
        <taxon>Selenomonas</taxon>
    </lineage>
</organism>
<dbReference type="Proteomes" id="UP000761380">
    <property type="component" value="Unassembled WGS sequence"/>
</dbReference>
<dbReference type="AlphaFoldDB" id="A0A927WPE8"/>
<comment type="caution">
    <text evidence="1">The sequence shown here is derived from an EMBL/GenBank/DDBJ whole genome shotgun (WGS) entry which is preliminary data.</text>
</comment>
<evidence type="ECO:0000313" key="2">
    <source>
        <dbReference type="Proteomes" id="UP000761380"/>
    </source>
</evidence>
<proteinExistence type="predicted"/>
<protein>
    <submittedName>
        <fullName evidence="1">Uncharacterized protein</fullName>
    </submittedName>
</protein>
<name>A0A927WPE8_SELRU</name>
<accession>A0A927WPE8</accession>
<sequence length="247" mass="28239">MVRGIEKFKEYFQEYANQYVLIGGTACDISFSQHSGDFRATRDLDVVLIVEALTPAFGERFWQFIHDGGYQNRAKSSGQPQFYRFDKPSETEFPSMIELFARTDFLLEGAAEITPLHIDDNVYSLSAILLNEAYYQALLSGREIIDGLSILKPSWIIPFKAKAWLDLSQRAASGMHVDSRDLKKHRNDIIRLVAEFVLERCELPDEVKTDMEKFVGSMGVTDAELKNLRIRGVKAEEIRQLLVDTYL</sequence>